<reference evidence="1" key="1">
    <citation type="submission" date="2022-05" db="EMBL/GenBank/DDBJ databases">
        <title>Chromosome-level genome of Chaenocephalus aceratus.</title>
        <authorList>
            <person name="Park H."/>
        </authorList>
    </citation>
    <scope>NUCLEOTIDE SEQUENCE</scope>
    <source>
        <strain evidence="1">KU_202001</strain>
    </source>
</reference>
<evidence type="ECO:0000313" key="1">
    <source>
        <dbReference type="EMBL" id="KAI4808567.1"/>
    </source>
</evidence>
<dbReference type="Proteomes" id="UP001057452">
    <property type="component" value="Chromosome 18"/>
</dbReference>
<evidence type="ECO:0000313" key="2">
    <source>
        <dbReference type="Proteomes" id="UP001057452"/>
    </source>
</evidence>
<proteinExistence type="predicted"/>
<organism evidence="1 2">
    <name type="scientific">Chaenocephalus aceratus</name>
    <name type="common">Blackfin icefish</name>
    <name type="synonym">Chaenichthys aceratus</name>
    <dbReference type="NCBI Taxonomy" id="36190"/>
    <lineage>
        <taxon>Eukaryota</taxon>
        <taxon>Metazoa</taxon>
        <taxon>Chordata</taxon>
        <taxon>Craniata</taxon>
        <taxon>Vertebrata</taxon>
        <taxon>Euteleostomi</taxon>
        <taxon>Actinopterygii</taxon>
        <taxon>Neopterygii</taxon>
        <taxon>Teleostei</taxon>
        <taxon>Neoteleostei</taxon>
        <taxon>Acanthomorphata</taxon>
        <taxon>Eupercaria</taxon>
        <taxon>Perciformes</taxon>
        <taxon>Notothenioidei</taxon>
        <taxon>Channichthyidae</taxon>
        <taxon>Chaenocephalus</taxon>
    </lineage>
</organism>
<feature type="non-terminal residue" evidence="1">
    <location>
        <position position="86"/>
    </location>
</feature>
<comment type="caution">
    <text evidence="1">The sequence shown here is derived from an EMBL/GenBank/DDBJ whole genome shotgun (WGS) entry which is preliminary data.</text>
</comment>
<sequence>AEFVRDRKLESPSAVGTVTWRATERAVRLSGAPVNLAPRQMAAIDLMLELFYVKPTLQHGVKRQRQAASWELICKAYRCKEKQRRQ</sequence>
<accession>A0ACB9W7W8</accession>
<name>A0ACB9W7W8_CHAAC</name>
<keyword evidence="2" id="KW-1185">Reference proteome</keyword>
<dbReference type="EMBL" id="CM043802">
    <property type="protein sequence ID" value="KAI4808567.1"/>
    <property type="molecule type" value="Genomic_DNA"/>
</dbReference>
<protein>
    <submittedName>
        <fullName evidence="1">Uncharacterized protein</fullName>
    </submittedName>
</protein>
<gene>
    <name evidence="1" type="ORF">KUCAC02_000624</name>
</gene>
<feature type="non-terminal residue" evidence="1">
    <location>
        <position position="1"/>
    </location>
</feature>